<reference evidence="1 2" key="2">
    <citation type="submission" date="2017-10" db="EMBL/GenBank/DDBJ databases">
        <authorList>
            <person name="Banno H."/>
            <person name="Chua N.-H."/>
        </authorList>
    </citation>
    <scope>NUCLEOTIDE SEQUENCE [LARGE SCALE GENOMIC DNA]</scope>
    <source>
        <strain evidence="1 2">JK626</strain>
    </source>
</reference>
<dbReference type="EMBL" id="PDYF01000090">
    <property type="protein sequence ID" value="PHU33512.1"/>
    <property type="molecule type" value="Genomic_DNA"/>
</dbReference>
<proteinExistence type="predicted"/>
<evidence type="ECO:0000313" key="2">
    <source>
        <dbReference type="Proteomes" id="UP000225889"/>
    </source>
</evidence>
<dbReference type="Proteomes" id="UP000225889">
    <property type="component" value="Unassembled WGS sequence"/>
</dbReference>
<organism evidence="1 2">
    <name type="scientific">Pseudobutyrivibrio ruminis</name>
    <dbReference type="NCBI Taxonomy" id="46206"/>
    <lineage>
        <taxon>Bacteria</taxon>
        <taxon>Bacillati</taxon>
        <taxon>Bacillota</taxon>
        <taxon>Clostridia</taxon>
        <taxon>Lachnospirales</taxon>
        <taxon>Lachnospiraceae</taxon>
        <taxon>Pseudobutyrivibrio</taxon>
    </lineage>
</organism>
<feature type="non-terminal residue" evidence="1">
    <location>
        <position position="1"/>
    </location>
</feature>
<dbReference type="AlphaFoldDB" id="A0A2G3DR51"/>
<sequence length="63" mass="7475">NAKNGKSTKDYTQLRNILEELEKMMNNKCLPLNYPRIIVDSWDFTDELGLGLLELAEIYKRWK</sequence>
<comment type="caution">
    <text evidence="1">The sequence shown here is derived from an EMBL/GenBank/DDBJ whole genome shotgun (WGS) entry which is preliminary data.</text>
</comment>
<reference evidence="1 2" key="1">
    <citation type="submission" date="2017-10" db="EMBL/GenBank/DDBJ databases">
        <title>Resolving the taxonomy of Roseburia spp., Eubacterium rectale and Agathobacter spp. through phylogenomic analysis.</title>
        <authorList>
            <person name="Sheridan P.O."/>
            <person name="Walker A.W."/>
            <person name="Duncan S.H."/>
            <person name="Scott K.P."/>
            <person name="Toole P.W.O."/>
            <person name="Luis P."/>
            <person name="Flint H.J."/>
        </authorList>
    </citation>
    <scope>NUCLEOTIDE SEQUENCE [LARGE SCALE GENOMIC DNA]</scope>
    <source>
        <strain evidence="1 2">JK626</strain>
    </source>
</reference>
<name>A0A2G3DR51_9FIRM</name>
<protein>
    <submittedName>
        <fullName evidence="1">Uncharacterized protein</fullName>
    </submittedName>
</protein>
<evidence type="ECO:0000313" key="1">
    <source>
        <dbReference type="EMBL" id="PHU33512.1"/>
    </source>
</evidence>
<gene>
    <name evidence="1" type="ORF">CSX01_14865</name>
</gene>
<accession>A0A2G3DR51</accession>